<proteinExistence type="predicted"/>
<feature type="signal peptide" evidence="1">
    <location>
        <begin position="1"/>
        <end position="18"/>
    </location>
</feature>
<feature type="chain" id="PRO_5016440461" description="DUF1349 domain-containing protein" evidence="1">
    <location>
        <begin position="19"/>
        <end position="222"/>
    </location>
</feature>
<dbReference type="EMBL" id="CP025958">
    <property type="protein sequence ID" value="AWM41856.1"/>
    <property type="molecule type" value="Genomic_DNA"/>
</dbReference>
<organism evidence="2 3">
    <name type="scientific">Gemmata obscuriglobus</name>
    <dbReference type="NCBI Taxonomy" id="114"/>
    <lineage>
        <taxon>Bacteria</taxon>
        <taxon>Pseudomonadati</taxon>
        <taxon>Planctomycetota</taxon>
        <taxon>Planctomycetia</taxon>
        <taxon>Gemmatales</taxon>
        <taxon>Gemmataceae</taxon>
        <taxon>Gemmata</taxon>
    </lineage>
</organism>
<keyword evidence="1" id="KW-0732">Signal</keyword>
<dbReference type="SUPFAM" id="SSF49899">
    <property type="entry name" value="Concanavalin A-like lectins/glucanases"/>
    <property type="match status" value="1"/>
</dbReference>
<gene>
    <name evidence="2" type="ORF">C1280_35935</name>
</gene>
<dbReference type="AlphaFoldDB" id="A0A2Z3HDP0"/>
<evidence type="ECO:0000313" key="2">
    <source>
        <dbReference type="EMBL" id="AWM41856.1"/>
    </source>
</evidence>
<dbReference type="InterPro" id="IPR013320">
    <property type="entry name" value="ConA-like_dom_sf"/>
</dbReference>
<accession>A0A2Z3HDP0</accession>
<dbReference type="OrthoDB" id="269512at2"/>
<reference evidence="2 3" key="1">
    <citation type="submission" date="2018-01" db="EMBL/GenBank/DDBJ databases">
        <title>G. obscuriglobus.</title>
        <authorList>
            <person name="Franke J."/>
            <person name="Blomberg W."/>
            <person name="Selmecki A."/>
        </authorList>
    </citation>
    <scope>NUCLEOTIDE SEQUENCE [LARGE SCALE GENOMIC DNA]</scope>
    <source>
        <strain evidence="2 3">DSM 5831</strain>
    </source>
</reference>
<protein>
    <recommendedName>
        <fullName evidence="4">DUF1349 domain-containing protein</fullName>
    </recommendedName>
</protein>
<dbReference type="RefSeq" id="WP_010041038.1">
    <property type="nucleotide sequence ID" value="NZ_CP025958.1"/>
</dbReference>
<evidence type="ECO:0000313" key="3">
    <source>
        <dbReference type="Proteomes" id="UP000245802"/>
    </source>
</evidence>
<dbReference type="KEGG" id="gog:C1280_35935"/>
<dbReference type="Proteomes" id="UP000245802">
    <property type="component" value="Chromosome"/>
</dbReference>
<dbReference type="Gene3D" id="2.60.120.200">
    <property type="match status" value="1"/>
</dbReference>
<keyword evidence="3" id="KW-1185">Reference proteome</keyword>
<evidence type="ECO:0000256" key="1">
    <source>
        <dbReference type="SAM" id="SignalP"/>
    </source>
</evidence>
<evidence type="ECO:0008006" key="4">
    <source>
        <dbReference type="Google" id="ProtNLM"/>
    </source>
</evidence>
<name>A0A2Z3HDP0_9BACT</name>
<sequence length="222" mass="24231">MTRAFLLATVCASTWAVAAPVPPPSEQELIAKHWGKPEGEGKFELKGKQLTLRATGDGPSDMRVTRTVRGDFTARVTLAEVATPAKGDARRPHAYAGLCVRGGGYSLSHFLLQIYNRGDDGELYAAPQRSVWTDRFIDGQGGGGTSLKEVEQGQTVHFEVTRKDKTVTVSYSLDGKEWAAPQAFGEKLDFPDEVTVSVYLNHCTCQKLHATFDGFTITPLKK</sequence>